<keyword evidence="6" id="KW-0812">Transmembrane</keyword>
<comment type="similarity">
    <text evidence="1">Belongs to the thioredoxin family. DsbA subfamily.</text>
</comment>
<evidence type="ECO:0000256" key="4">
    <source>
        <dbReference type="ARBA" id="ARBA00023157"/>
    </source>
</evidence>
<name>A0ABY5FYC3_9MICO</name>
<keyword evidence="9" id="KW-1185">Reference proteome</keyword>
<keyword evidence="4" id="KW-1015">Disulfide bond</keyword>
<proteinExistence type="inferred from homology"/>
<dbReference type="InterPro" id="IPR013766">
    <property type="entry name" value="Thioredoxin_domain"/>
</dbReference>
<evidence type="ECO:0000313" key="9">
    <source>
        <dbReference type="Proteomes" id="UP001060039"/>
    </source>
</evidence>
<dbReference type="InterPro" id="IPR012336">
    <property type="entry name" value="Thioredoxin-like_fold"/>
</dbReference>
<dbReference type="PANTHER" id="PTHR13887:SF14">
    <property type="entry name" value="DISULFIDE BOND FORMATION PROTEIN D"/>
    <property type="match status" value="1"/>
</dbReference>
<evidence type="ECO:0000313" key="8">
    <source>
        <dbReference type="EMBL" id="UTT63268.1"/>
    </source>
</evidence>
<dbReference type="Pfam" id="PF13462">
    <property type="entry name" value="Thioredoxin_4"/>
    <property type="match status" value="1"/>
</dbReference>
<evidence type="ECO:0000256" key="6">
    <source>
        <dbReference type="SAM" id="Phobius"/>
    </source>
</evidence>
<dbReference type="PROSITE" id="PS51352">
    <property type="entry name" value="THIOREDOXIN_2"/>
    <property type="match status" value="1"/>
</dbReference>
<keyword evidence="6" id="KW-1133">Transmembrane helix</keyword>
<dbReference type="Gene3D" id="3.40.30.10">
    <property type="entry name" value="Glutaredoxin"/>
    <property type="match status" value="1"/>
</dbReference>
<evidence type="ECO:0000259" key="7">
    <source>
        <dbReference type="PROSITE" id="PS51352"/>
    </source>
</evidence>
<evidence type="ECO:0000256" key="1">
    <source>
        <dbReference type="ARBA" id="ARBA00005791"/>
    </source>
</evidence>
<feature type="domain" description="Thioredoxin" evidence="7">
    <location>
        <begin position="48"/>
        <end position="243"/>
    </location>
</feature>
<sequence length="244" mass="25376">MPRTPSATAPAAPKKKTVKKAMSPRTAQLIAVGVVVAFLAAIVAILISTLGTPAADDALPEPNPSAAAEVVRADSHALTSPADPEVTVVEFLDFQCPACAVAAGAIAELKAEYGDRVAIVVRNFPLTSIHPHAVDAALAFEAAAAQGATVEMYEALFSTQQQWSPASGSQAATFRQLADDLGLDLAEYDRVVADPATLERIARDRDDAVGLGLQGTPSFFVDGEPAAIASFDELRALVEAKLDQ</sequence>
<reference evidence="8" key="1">
    <citation type="submission" date="2022-07" db="EMBL/GenBank/DDBJ databases">
        <title>Taxonomic analysis of Microcella humidisoli nov. sp., isolated from riverside soil.</title>
        <authorList>
            <person name="Molina K.M."/>
            <person name="Kim S.B."/>
        </authorList>
    </citation>
    <scope>NUCLEOTIDE SEQUENCE</scope>
    <source>
        <strain evidence="8">MMS21-STM10</strain>
    </source>
</reference>
<dbReference type="EMBL" id="CP101497">
    <property type="protein sequence ID" value="UTT63268.1"/>
    <property type="molecule type" value="Genomic_DNA"/>
</dbReference>
<dbReference type="PANTHER" id="PTHR13887">
    <property type="entry name" value="GLUTATHIONE S-TRANSFERASE KAPPA"/>
    <property type="match status" value="1"/>
</dbReference>
<dbReference type="SUPFAM" id="SSF52833">
    <property type="entry name" value="Thioredoxin-like"/>
    <property type="match status" value="1"/>
</dbReference>
<accession>A0ABY5FYC3</accession>
<evidence type="ECO:0000256" key="2">
    <source>
        <dbReference type="ARBA" id="ARBA00022729"/>
    </source>
</evidence>
<dbReference type="RefSeq" id="WP_255160400.1">
    <property type="nucleotide sequence ID" value="NZ_CP101497.1"/>
</dbReference>
<protein>
    <submittedName>
        <fullName evidence="8">DsbA family protein</fullName>
    </submittedName>
</protein>
<evidence type="ECO:0000256" key="3">
    <source>
        <dbReference type="ARBA" id="ARBA00023002"/>
    </source>
</evidence>
<organism evidence="8 9">
    <name type="scientific">Microcella humidisoli</name>
    <dbReference type="NCBI Taxonomy" id="2963406"/>
    <lineage>
        <taxon>Bacteria</taxon>
        <taxon>Bacillati</taxon>
        <taxon>Actinomycetota</taxon>
        <taxon>Actinomycetes</taxon>
        <taxon>Micrococcales</taxon>
        <taxon>Microbacteriaceae</taxon>
        <taxon>Microcella</taxon>
    </lineage>
</organism>
<dbReference type="InterPro" id="IPR036249">
    <property type="entry name" value="Thioredoxin-like_sf"/>
</dbReference>
<keyword evidence="2" id="KW-0732">Signal</keyword>
<keyword evidence="6" id="KW-0472">Membrane</keyword>
<evidence type="ECO:0000256" key="5">
    <source>
        <dbReference type="ARBA" id="ARBA00023284"/>
    </source>
</evidence>
<feature type="transmembrane region" description="Helical" evidence="6">
    <location>
        <begin position="29"/>
        <end position="50"/>
    </location>
</feature>
<gene>
    <name evidence="8" type="ORF">NNL39_03960</name>
</gene>
<keyword evidence="5" id="KW-0676">Redox-active center</keyword>
<dbReference type="Proteomes" id="UP001060039">
    <property type="component" value="Chromosome"/>
</dbReference>
<keyword evidence="3" id="KW-0560">Oxidoreductase</keyword>